<dbReference type="InterPro" id="IPR033412">
    <property type="entry name" value="PFOR_II"/>
</dbReference>
<dbReference type="RefSeq" id="WP_246500621.1">
    <property type="nucleotide sequence ID" value="NZ_JAGINP010000008.1"/>
</dbReference>
<dbReference type="Pfam" id="PF01855">
    <property type="entry name" value="POR_N"/>
    <property type="match status" value="1"/>
</dbReference>
<dbReference type="InterPro" id="IPR050722">
    <property type="entry name" value="Pyruvate:ferred/Flavod_OxRd"/>
</dbReference>
<dbReference type="InterPro" id="IPR019752">
    <property type="entry name" value="Pyrv/ketoisovalerate_OxRed_cat"/>
</dbReference>
<keyword evidence="8" id="KW-0411">Iron-sulfur</keyword>
<evidence type="ECO:0000256" key="2">
    <source>
        <dbReference type="ARBA" id="ARBA00022448"/>
    </source>
</evidence>
<dbReference type="Pfam" id="PF10371">
    <property type="entry name" value="EKR"/>
    <property type="match status" value="1"/>
</dbReference>
<dbReference type="Pfam" id="PF12838">
    <property type="entry name" value="Fer4_7"/>
    <property type="match status" value="1"/>
</dbReference>
<dbReference type="SUPFAM" id="SSF52922">
    <property type="entry name" value="TK C-terminal domain-like"/>
    <property type="match status" value="1"/>
</dbReference>
<dbReference type="PIRSF" id="PIRSF000159">
    <property type="entry name" value="NifJ"/>
    <property type="match status" value="1"/>
</dbReference>
<dbReference type="Gene3D" id="3.40.50.920">
    <property type="match status" value="1"/>
</dbReference>
<dbReference type="SUPFAM" id="SSF54862">
    <property type="entry name" value="4Fe-4S ferredoxins"/>
    <property type="match status" value="1"/>
</dbReference>
<feature type="domain" description="4Fe-4S ferredoxin-type" evidence="10">
    <location>
        <begin position="692"/>
        <end position="721"/>
    </location>
</feature>
<feature type="domain" description="4Fe-4S ferredoxin-type" evidence="10">
    <location>
        <begin position="748"/>
        <end position="778"/>
    </location>
</feature>
<comment type="similarity">
    <text evidence="1 9">Belongs to the pyruvate:ferredoxin/flavodoxin oxidoreductase family.</text>
</comment>
<dbReference type="SUPFAM" id="SSF52518">
    <property type="entry name" value="Thiamin diphosphate-binding fold (THDP-binding)"/>
    <property type="match status" value="2"/>
</dbReference>
<dbReference type="SUPFAM" id="SSF53323">
    <property type="entry name" value="Pyruvate-ferredoxin oxidoreductase, PFOR, domain III"/>
    <property type="match status" value="1"/>
</dbReference>
<evidence type="ECO:0000256" key="8">
    <source>
        <dbReference type="ARBA" id="ARBA00023014"/>
    </source>
</evidence>
<name>A0ABS4SKP9_9PROT</name>
<keyword evidence="6 9" id="KW-0560">Oxidoreductase</keyword>
<comment type="function">
    <text evidence="9">Oxidoreductase required for the transfer of electrons from pyruvate to flavodoxin.</text>
</comment>
<dbReference type="InterPro" id="IPR037112">
    <property type="entry name" value="Pyrv-flavodox_OxR_EKR_sf"/>
</dbReference>
<dbReference type="PROSITE" id="PS00198">
    <property type="entry name" value="4FE4S_FER_1"/>
    <property type="match status" value="1"/>
</dbReference>
<dbReference type="NCBIfam" id="TIGR02176">
    <property type="entry name" value="pyruv_ox_red"/>
    <property type="match status" value="1"/>
</dbReference>
<proteinExistence type="inferred from homology"/>
<reference evidence="11 12" key="1">
    <citation type="submission" date="2021-03" db="EMBL/GenBank/DDBJ databases">
        <title>Genomic Encyclopedia of Type Strains, Phase III (KMG-III): the genomes of soil and plant-associated and newly described type strains.</title>
        <authorList>
            <person name="Whitman W."/>
        </authorList>
    </citation>
    <scope>NUCLEOTIDE SEQUENCE [LARGE SCALE GENOMIC DNA]</scope>
    <source>
        <strain evidence="11 12">IMMIB AFH-6</strain>
    </source>
</reference>
<dbReference type="EMBL" id="JAGINP010000008">
    <property type="protein sequence ID" value="MBP2292819.1"/>
    <property type="molecule type" value="Genomic_DNA"/>
</dbReference>
<keyword evidence="7" id="KW-0408">Iron</keyword>
<dbReference type="InterPro" id="IPR002869">
    <property type="entry name" value="Pyrv_flavodox_OxRed_cen"/>
</dbReference>
<evidence type="ECO:0000256" key="9">
    <source>
        <dbReference type="PIRNR" id="PIRNR000159"/>
    </source>
</evidence>
<keyword evidence="4" id="KW-0479">Metal-binding</keyword>
<keyword evidence="12" id="KW-1185">Reference proteome</keyword>
<dbReference type="Proteomes" id="UP000781958">
    <property type="component" value="Unassembled WGS sequence"/>
</dbReference>
<dbReference type="Gene3D" id="4.10.780.10">
    <property type="entry name" value="Pyruvate-flavodoxin oxidoreductase, EKR domain"/>
    <property type="match status" value="1"/>
</dbReference>
<evidence type="ECO:0000256" key="5">
    <source>
        <dbReference type="ARBA" id="ARBA00022982"/>
    </source>
</evidence>
<protein>
    <recommendedName>
        <fullName evidence="9">Pyruvate-flavodoxin oxidoreductase</fullName>
        <ecNumber evidence="9">1.2.7.-</ecNumber>
    </recommendedName>
</protein>
<comment type="catalytic activity">
    <reaction evidence="9">
        <text>oxidized [flavodoxin] + pyruvate + CoA + 2 H(+) = reduced [flavodoxin] + acetyl-CoA + CO2</text>
        <dbReference type="Rhea" id="RHEA:44140"/>
        <dbReference type="Rhea" id="RHEA-COMP:10622"/>
        <dbReference type="Rhea" id="RHEA-COMP:10623"/>
        <dbReference type="ChEBI" id="CHEBI:15361"/>
        <dbReference type="ChEBI" id="CHEBI:15378"/>
        <dbReference type="ChEBI" id="CHEBI:16526"/>
        <dbReference type="ChEBI" id="CHEBI:57287"/>
        <dbReference type="ChEBI" id="CHEBI:57288"/>
        <dbReference type="ChEBI" id="CHEBI:57618"/>
        <dbReference type="ChEBI" id="CHEBI:58210"/>
    </reaction>
</comment>
<dbReference type="InterPro" id="IPR017896">
    <property type="entry name" value="4Fe4S_Fe-S-bd"/>
</dbReference>
<dbReference type="GO" id="GO:0019164">
    <property type="term" value="F:pyruvate synthase activity"/>
    <property type="evidence" value="ECO:0007669"/>
    <property type="project" value="UniProtKB-EC"/>
</dbReference>
<gene>
    <name evidence="11" type="ORF">J2851_002600</name>
</gene>
<dbReference type="Gene3D" id="3.40.920.10">
    <property type="entry name" value="Pyruvate-ferredoxin oxidoreductase, PFOR, domain III"/>
    <property type="match status" value="1"/>
</dbReference>
<keyword evidence="5 9" id="KW-0249">Electron transport</keyword>
<organism evidence="11 12">
    <name type="scientific">Azospirillum rugosum</name>
    <dbReference type="NCBI Taxonomy" id="416170"/>
    <lineage>
        <taxon>Bacteria</taxon>
        <taxon>Pseudomonadati</taxon>
        <taxon>Pseudomonadota</taxon>
        <taxon>Alphaproteobacteria</taxon>
        <taxon>Rhodospirillales</taxon>
        <taxon>Azospirillaceae</taxon>
        <taxon>Azospirillum</taxon>
    </lineage>
</organism>
<evidence type="ECO:0000256" key="6">
    <source>
        <dbReference type="ARBA" id="ARBA00023002"/>
    </source>
</evidence>
<dbReference type="Pfam" id="PF01558">
    <property type="entry name" value="POR"/>
    <property type="match status" value="1"/>
</dbReference>
<dbReference type="InterPro" id="IPR019456">
    <property type="entry name" value="Pyrv-flavodox_OxRtase_EKR"/>
</dbReference>
<dbReference type="Pfam" id="PF17147">
    <property type="entry name" value="PFOR_II"/>
    <property type="match status" value="1"/>
</dbReference>
<keyword evidence="2 9" id="KW-0813">Transport</keyword>
<evidence type="ECO:0000313" key="11">
    <source>
        <dbReference type="EMBL" id="MBP2292819.1"/>
    </source>
</evidence>
<dbReference type="PANTHER" id="PTHR32154:SF0">
    <property type="entry name" value="PYRUVATE-FLAVODOXIN OXIDOREDUCTASE-RELATED"/>
    <property type="match status" value="1"/>
</dbReference>
<dbReference type="PANTHER" id="PTHR32154">
    <property type="entry name" value="PYRUVATE-FLAVODOXIN OXIDOREDUCTASE-RELATED"/>
    <property type="match status" value="1"/>
</dbReference>
<dbReference type="InterPro" id="IPR002880">
    <property type="entry name" value="Pyrv_Fd/Flavodoxin_OxRdtase_N"/>
</dbReference>
<accession>A0ABS4SKP9</accession>
<dbReference type="PROSITE" id="PS51379">
    <property type="entry name" value="4FE4S_FER_2"/>
    <property type="match status" value="2"/>
</dbReference>
<dbReference type="SMART" id="SM00890">
    <property type="entry name" value="EKR"/>
    <property type="match status" value="1"/>
</dbReference>
<dbReference type="InterPro" id="IPR017900">
    <property type="entry name" value="4Fe4S_Fe_S_CS"/>
</dbReference>
<sequence>MPKGTSKTHTGITIMDGNEAAASVAYRSSEVIAIYPITPSSSMGELSDEWSAKGKANVWGAVPQVIEMQSEGGAAGAVHGALQAGALATTFTASQGLLLMIPNMYKIAGELTPFVLHVAARTLATHALSIFGDHSDVMACRQTGFAMLASANVQEAHDMALVAHAATLRARVPFLHFFDGFRTSHEVNRVETLSDDDLRALLDERAVTAHRRHGLSPDHPVLRGTAQNPDVFFQAREAANPYYEACPAIVQEMMDQLAARTGRAYRLYDYAGHPQAERVVIAMGSGAETVAETVRHLVAAGERVGCLTVRLFRPFSIADFVTALPETVRRIAVLDRTKEPGAVADPLYLDVVAALAEARAAGSFASEPVVIGGRYGLSSKEFTPAMVKAVFDELARERPKRRFTVGITDDVSHSSIPWDPSFDIEDAEVSRAVFFGLGADGTVGANKNSIKIIEQRTGGHAQAYFVYDSRKSGSSTVSHLRFSPHPIRAPYLIAQAQFVACHHFPLLERMEVVEMAAPGATVLLNAPGTPEEVWASLPREVQQACIDKRVALYTVDASAVARETGLGRRINTIMQTCFFALAKVMPEADAIADIKAAIQKTYGRRSEEAVRRNFAAVDQALTHLKRIPLPDHVTAVHDRPAAVPDSAPDFVKRVTAMIIAGHGDKLPVSAFPVDGTWPTGTAKFERRNIASEVPGWNAELCIQCNKCTLVCPHAVIRAKAVPEEALADAPEGFTTLAYRGNEFPGARYTLQVSPADCTGCGLCVEVCPAKDKANPKRKALEMRPVEAMAAEQPAFDYFLTLPEAPREKVPVTVKHTQLLQPLFEFSGACAGCGETPYLKLLSQLFGDRAVIANATGCSSIYGGNLPTTPYATNADGRGPAWANSLFEDNAEFGLGIRVAIDQMTEHARDLLVQLSSQLEPGLVTELMEADQGGEAGIAAQRARVALLKERLAALKDPMAGRLAEIADYLVRKSVWIVGGDGWAYDIGYGGLDHVLASDRDINVLVMDTEVYSNTGGQQSKATPIGASAKFAMAGRKVAKKDLGMIAMAYEHVYVARTAFGAKDAQTLHAFMEAESHRGPSLILAYSHCIAHGYDLVNGLKQQKLAVETGHWPLYRHDPRRLATGEPPLVLDSPAPTTPISAFMAGEARFKVVERDNPERYRDLVKAAEANVRLKYDLYRHMAGFAEAPAGADIGEKH</sequence>
<comment type="caution">
    <text evidence="11">The sequence shown here is derived from an EMBL/GenBank/DDBJ whole genome shotgun (WGS) entry which is preliminary data.</text>
</comment>
<dbReference type="InterPro" id="IPR011895">
    <property type="entry name" value="Pyrv_flavodox_OxRed"/>
</dbReference>
<dbReference type="Gene3D" id="3.30.70.20">
    <property type="match status" value="1"/>
</dbReference>
<evidence type="ECO:0000256" key="3">
    <source>
        <dbReference type="ARBA" id="ARBA00022485"/>
    </source>
</evidence>
<dbReference type="EC" id="1.2.7.-" evidence="9"/>
<evidence type="ECO:0000259" key="10">
    <source>
        <dbReference type="PROSITE" id="PS51379"/>
    </source>
</evidence>
<keyword evidence="11" id="KW-0670">Pyruvate</keyword>
<dbReference type="InterPro" id="IPR029061">
    <property type="entry name" value="THDP-binding"/>
</dbReference>
<dbReference type="CDD" id="cd07034">
    <property type="entry name" value="TPP_PYR_PFOR_IOR-alpha_like"/>
    <property type="match status" value="1"/>
</dbReference>
<dbReference type="InterPro" id="IPR011766">
    <property type="entry name" value="TPP_enzyme_TPP-bd"/>
</dbReference>
<keyword evidence="3" id="KW-0004">4Fe-4S</keyword>
<dbReference type="Pfam" id="PF02775">
    <property type="entry name" value="TPP_enzyme_C"/>
    <property type="match status" value="1"/>
</dbReference>
<dbReference type="CDD" id="cd03377">
    <property type="entry name" value="TPP_PFOR_PNO"/>
    <property type="match status" value="1"/>
</dbReference>
<dbReference type="Gene3D" id="3.40.50.970">
    <property type="match status" value="2"/>
</dbReference>
<dbReference type="InterPro" id="IPR009014">
    <property type="entry name" value="Transketo_C/PFOR_II"/>
</dbReference>
<evidence type="ECO:0000256" key="1">
    <source>
        <dbReference type="ARBA" id="ARBA00009032"/>
    </source>
</evidence>
<evidence type="ECO:0000313" key="12">
    <source>
        <dbReference type="Proteomes" id="UP000781958"/>
    </source>
</evidence>
<evidence type="ECO:0000256" key="7">
    <source>
        <dbReference type="ARBA" id="ARBA00023004"/>
    </source>
</evidence>
<evidence type="ECO:0000256" key="4">
    <source>
        <dbReference type="ARBA" id="ARBA00022723"/>
    </source>
</evidence>